<reference evidence="3" key="1">
    <citation type="journal article" date="2023" name="Commun. Biol.">
        <title>Genome analysis of Parmales, the sister group of diatoms, reveals the evolutionary specialization of diatoms from phago-mixotrophs to photoautotrophs.</title>
        <authorList>
            <person name="Ban H."/>
            <person name="Sato S."/>
            <person name="Yoshikawa S."/>
            <person name="Yamada K."/>
            <person name="Nakamura Y."/>
            <person name="Ichinomiya M."/>
            <person name="Sato N."/>
            <person name="Blanc-Mathieu R."/>
            <person name="Endo H."/>
            <person name="Kuwata A."/>
            <person name="Ogata H."/>
        </authorList>
    </citation>
    <scope>NUCLEOTIDE SEQUENCE [LARGE SCALE GENOMIC DNA]</scope>
    <source>
        <strain evidence="3">NIES 3700</strain>
    </source>
</reference>
<organism evidence="2 3">
    <name type="scientific">Triparma laevis f. longispina</name>
    <dbReference type="NCBI Taxonomy" id="1714387"/>
    <lineage>
        <taxon>Eukaryota</taxon>
        <taxon>Sar</taxon>
        <taxon>Stramenopiles</taxon>
        <taxon>Ochrophyta</taxon>
        <taxon>Bolidophyceae</taxon>
        <taxon>Parmales</taxon>
        <taxon>Triparmaceae</taxon>
        <taxon>Triparma</taxon>
    </lineage>
</organism>
<feature type="chain" id="PRO_5040719749" description="Tyrosine-protein kinase ephrin type A/B receptor-like domain-containing protein" evidence="1">
    <location>
        <begin position="29"/>
        <end position="199"/>
    </location>
</feature>
<dbReference type="AlphaFoldDB" id="A0A9W7FUI7"/>
<evidence type="ECO:0000256" key="1">
    <source>
        <dbReference type="SAM" id="SignalP"/>
    </source>
</evidence>
<dbReference type="OrthoDB" id="223932at2759"/>
<sequence>MVPSMYSMRLALSMIILLLSLASQPSLGDEGIARSVDASEAQGRRRMAATFTIIARDRWGDGWYGRVLSVSDVNTCEVVANSTGPDRGCSYNPSRGHTCERTETVSLGCGNFSASMSYYCTSECSWVIKDSAGLTVAEASGSSSATFSNSLCASCGLGSGAVSETECEACPDGKYSDVDGPGPCKICPTGKFSFSGSGE</sequence>
<keyword evidence="1" id="KW-0732">Signal</keyword>
<evidence type="ECO:0000313" key="3">
    <source>
        <dbReference type="Proteomes" id="UP001165122"/>
    </source>
</evidence>
<dbReference type="Proteomes" id="UP001165122">
    <property type="component" value="Unassembled WGS sequence"/>
</dbReference>
<evidence type="ECO:0000313" key="2">
    <source>
        <dbReference type="EMBL" id="GMI18597.1"/>
    </source>
</evidence>
<gene>
    <name evidence="2" type="ORF">TrLO_g8976</name>
</gene>
<evidence type="ECO:0008006" key="4">
    <source>
        <dbReference type="Google" id="ProtNLM"/>
    </source>
</evidence>
<accession>A0A9W7FUI7</accession>
<comment type="caution">
    <text evidence="2">The sequence shown here is derived from an EMBL/GenBank/DDBJ whole genome shotgun (WGS) entry which is preliminary data.</text>
</comment>
<proteinExistence type="predicted"/>
<feature type="signal peptide" evidence="1">
    <location>
        <begin position="1"/>
        <end position="28"/>
    </location>
</feature>
<dbReference type="Gene3D" id="2.10.50.10">
    <property type="entry name" value="Tumor Necrosis Factor Receptor, subunit A, domain 2"/>
    <property type="match status" value="1"/>
</dbReference>
<name>A0A9W7FUI7_9STRA</name>
<dbReference type="EMBL" id="BRXW01000338">
    <property type="protein sequence ID" value="GMI18597.1"/>
    <property type="molecule type" value="Genomic_DNA"/>
</dbReference>
<keyword evidence="3" id="KW-1185">Reference proteome</keyword>
<protein>
    <recommendedName>
        <fullName evidence="4">Tyrosine-protein kinase ephrin type A/B receptor-like domain-containing protein</fullName>
    </recommendedName>
</protein>